<geneLocation type="plasmid" evidence="3 4">
    <name>pAZOPL1</name>
</geneLocation>
<dbReference type="EMBL" id="CP032413">
    <property type="protein sequence ID" value="AYB48026.1"/>
    <property type="molecule type" value="Genomic_DNA"/>
</dbReference>
<evidence type="ECO:0000259" key="2">
    <source>
        <dbReference type="Pfam" id="PF07833"/>
    </source>
</evidence>
<keyword evidence="1" id="KW-0732">Signal</keyword>
<evidence type="ECO:0000313" key="3">
    <source>
        <dbReference type="EMBL" id="AYB48026.1"/>
    </source>
</evidence>
<name>A0A385TW36_PAELA</name>
<keyword evidence="3" id="KW-0614">Plasmid</keyword>
<reference evidence="3 4" key="1">
    <citation type="submission" date="2018-09" db="EMBL/GenBank/DDBJ databases">
        <title>Genome Sequence of Paenibacillus lautus Strain E7593-69, Azo Dye-Degrading Bacteria, Isolated from Commercial Tattoo Inks.</title>
        <authorList>
            <person name="Nho S.W."/>
            <person name="Kim S.-J."/>
            <person name="Kweon O."/>
            <person name="Cerniglia C.E."/>
        </authorList>
    </citation>
    <scope>NUCLEOTIDE SEQUENCE [LARGE SCALE GENOMIC DNA]</scope>
    <source>
        <strain evidence="3 4">E7593-69</strain>
        <plasmid evidence="3 4">pAZOPL1</plasmid>
    </source>
</reference>
<gene>
    <name evidence="3" type="ORF">D5F53_32380</name>
</gene>
<dbReference type="SUPFAM" id="SSF55383">
    <property type="entry name" value="Copper amine oxidase, domain N"/>
    <property type="match status" value="1"/>
</dbReference>
<feature type="domain" description="Copper amine oxidase-like N-terminal" evidence="2">
    <location>
        <begin position="39"/>
        <end position="145"/>
    </location>
</feature>
<dbReference type="RefSeq" id="WP_119851387.1">
    <property type="nucleotide sequence ID" value="NZ_CP032413.1"/>
</dbReference>
<organism evidence="3 4">
    <name type="scientific">Paenibacillus lautus</name>
    <name type="common">Bacillus lautus</name>
    <dbReference type="NCBI Taxonomy" id="1401"/>
    <lineage>
        <taxon>Bacteria</taxon>
        <taxon>Bacillati</taxon>
        <taxon>Bacillota</taxon>
        <taxon>Bacilli</taxon>
        <taxon>Bacillales</taxon>
        <taxon>Paenibacillaceae</taxon>
        <taxon>Paenibacillus</taxon>
    </lineage>
</organism>
<evidence type="ECO:0000313" key="4">
    <source>
        <dbReference type="Proteomes" id="UP000266552"/>
    </source>
</evidence>
<dbReference type="InterPro" id="IPR036582">
    <property type="entry name" value="Mao_N_sf"/>
</dbReference>
<dbReference type="InterPro" id="IPR012854">
    <property type="entry name" value="Cu_amine_oxidase-like_N"/>
</dbReference>
<dbReference type="AlphaFoldDB" id="A0A385TW36"/>
<feature type="chain" id="PRO_5038728298" evidence="1">
    <location>
        <begin position="25"/>
        <end position="315"/>
    </location>
</feature>
<dbReference type="Proteomes" id="UP000266552">
    <property type="component" value="Plasmid pAZOPL1"/>
</dbReference>
<dbReference type="Pfam" id="PF07833">
    <property type="entry name" value="Cu_amine_oxidN1"/>
    <property type="match status" value="1"/>
</dbReference>
<dbReference type="KEGG" id="plw:D5F53_32380"/>
<proteinExistence type="predicted"/>
<protein>
    <submittedName>
        <fullName evidence="3">Copper amine oxidase N-terminal domain-containing protein</fullName>
    </submittedName>
</protein>
<accession>A0A385TW36</accession>
<dbReference type="Gene3D" id="3.30.457.10">
    <property type="entry name" value="Copper amine oxidase-like, N-terminal domain"/>
    <property type="match status" value="1"/>
</dbReference>
<sequence>MRVVFKSLLAGVLLTTAAYGVVSANTTEAKSAVQVEVMLDAKKMKFPDAKPFQDQQGSVMVPIRFVSEALGGKISYSKSGGKTTVEVKKGTDTVKMTVGQTTALVNGKSKSYGTKIILKDSRTFVPLRLVSEGLGEKVSWDKVGRWVWIGEKNFRNTDDDQFKLKPLSDFKQYTKDKYFFENLKGEPFKGIKIINANQLPIKLGNGEIIYDIKLEKDKVKDYIAIRSSVRGTPIFFMVNNDFVKYRTGVDNAFVNHKDGTATNYYPVTSTSDVFQGGKYIQHYDWTKFRLNMADYIAFRTDKPEDYIVAIVNPFK</sequence>
<keyword evidence="4" id="KW-1185">Reference proteome</keyword>
<evidence type="ECO:0000256" key="1">
    <source>
        <dbReference type="SAM" id="SignalP"/>
    </source>
</evidence>
<feature type="signal peptide" evidence="1">
    <location>
        <begin position="1"/>
        <end position="24"/>
    </location>
</feature>